<reference evidence="6" key="1">
    <citation type="submission" date="2017-04" db="EMBL/GenBank/DDBJ databases">
        <authorList>
            <person name="Varghese N."/>
            <person name="Submissions S."/>
        </authorList>
    </citation>
    <scope>NUCLEOTIDE SEQUENCE [LARGE SCALE GENOMIC DNA]</scope>
    <source>
        <strain evidence="6">RKEM611</strain>
    </source>
</reference>
<dbReference type="RefSeq" id="WP_132319053.1">
    <property type="nucleotide sequence ID" value="NZ_FWZT01000008.1"/>
</dbReference>
<proteinExistence type="inferred from homology"/>
<dbReference type="PROSITE" id="PS51736">
    <property type="entry name" value="RECOMBINASES_3"/>
    <property type="match status" value="1"/>
</dbReference>
<dbReference type="Gene3D" id="1.10.10.60">
    <property type="entry name" value="Homeodomain-like"/>
    <property type="match status" value="1"/>
</dbReference>
<keyword evidence="6" id="KW-1185">Reference proteome</keyword>
<protein>
    <submittedName>
        <fullName evidence="5">Site-specific DNA recombinase</fullName>
    </submittedName>
</protein>
<evidence type="ECO:0000256" key="2">
    <source>
        <dbReference type="ARBA" id="ARBA00023125"/>
    </source>
</evidence>
<dbReference type="InterPro" id="IPR036162">
    <property type="entry name" value="Resolvase-like_N_sf"/>
</dbReference>
<dbReference type="Proteomes" id="UP000192907">
    <property type="component" value="Unassembled WGS sequence"/>
</dbReference>
<gene>
    <name evidence="5" type="ORF">SAMN06296036_10841</name>
</gene>
<evidence type="ECO:0000256" key="3">
    <source>
        <dbReference type="ARBA" id="ARBA00023172"/>
    </source>
</evidence>
<evidence type="ECO:0000256" key="1">
    <source>
        <dbReference type="ARBA" id="ARBA00009913"/>
    </source>
</evidence>
<dbReference type="GO" id="GO:0003677">
    <property type="term" value="F:DNA binding"/>
    <property type="evidence" value="ECO:0007669"/>
    <property type="project" value="UniProtKB-KW"/>
</dbReference>
<dbReference type="PANTHER" id="PTHR30461:SF2">
    <property type="entry name" value="SERINE RECOMBINASE PINE-RELATED"/>
    <property type="match status" value="1"/>
</dbReference>
<comment type="similarity">
    <text evidence="1">Belongs to the site-specific recombinase resolvase family.</text>
</comment>
<keyword evidence="2" id="KW-0238">DNA-binding</keyword>
<evidence type="ECO:0000259" key="4">
    <source>
        <dbReference type="PROSITE" id="PS51736"/>
    </source>
</evidence>
<dbReference type="GO" id="GO:0000150">
    <property type="term" value="F:DNA strand exchange activity"/>
    <property type="evidence" value="ECO:0007669"/>
    <property type="project" value="InterPro"/>
</dbReference>
<dbReference type="SUPFAM" id="SSF53041">
    <property type="entry name" value="Resolvase-like"/>
    <property type="match status" value="1"/>
</dbReference>
<accession>A0A1Y6BST5</accession>
<name>A0A1Y6BST5_9BACT</name>
<evidence type="ECO:0000313" key="5">
    <source>
        <dbReference type="EMBL" id="SMF25133.1"/>
    </source>
</evidence>
<keyword evidence="3" id="KW-0233">DNA recombination</keyword>
<dbReference type="InterPro" id="IPR009057">
    <property type="entry name" value="Homeodomain-like_sf"/>
</dbReference>
<dbReference type="STRING" id="1513793.SAMN06296036_10841"/>
<dbReference type="InterPro" id="IPR050639">
    <property type="entry name" value="SSR_resolvase"/>
</dbReference>
<dbReference type="InterPro" id="IPR006119">
    <property type="entry name" value="Resolv_N"/>
</dbReference>
<organism evidence="5 6">
    <name type="scientific">Pseudobacteriovorax antillogorgiicola</name>
    <dbReference type="NCBI Taxonomy" id="1513793"/>
    <lineage>
        <taxon>Bacteria</taxon>
        <taxon>Pseudomonadati</taxon>
        <taxon>Bdellovibrionota</taxon>
        <taxon>Oligoflexia</taxon>
        <taxon>Oligoflexales</taxon>
        <taxon>Pseudobacteriovoracaceae</taxon>
        <taxon>Pseudobacteriovorax</taxon>
    </lineage>
</organism>
<evidence type="ECO:0000313" key="6">
    <source>
        <dbReference type="Proteomes" id="UP000192907"/>
    </source>
</evidence>
<dbReference type="Pfam" id="PF00239">
    <property type="entry name" value="Resolvase"/>
    <property type="match status" value="1"/>
</dbReference>
<dbReference type="PANTHER" id="PTHR30461">
    <property type="entry name" value="DNA-INVERTASE FROM LAMBDOID PROPHAGE"/>
    <property type="match status" value="1"/>
</dbReference>
<sequence>MKHIAIYYRVSTERQDLQSQKQAVETWLNLLEDSKKPRKISVFQDEGISGSTDKRPGYQDLLKFAQSGKIDTIVVYRLDRFSRNASDAIKTLLSLDELGVGFISVTQPVLNLGHENPFRRTMLAAFAEIAEIERQTIVTRVKAGLEAAKKRGVKLGPPSKLTEEHKEQVRSLRAQGLSLRAIAKDLGISYGAVHKMVQQL</sequence>
<dbReference type="OrthoDB" id="5298270at2"/>
<feature type="domain" description="Resolvase/invertase-type recombinase catalytic" evidence="4">
    <location>
        <begin position="3"/>
        <end position="152"/>
    </location>
</feature>
<dbReference type="CDD" id="cd03768">
    <property type="entry name" value="SR_ResInv"/>
    <property type="match status" value="1"/>
</dbReference>
<dbReference type="SMART" id="SM00857">
    <property type="entry name" value="Resolvase"/>
    <property type="match status" value="1"/>
</dbReference>
<dbReference type="SUPFAM" id="SSF46689">
    <property type="entry name" value="Homeodomain-like"/>
    <property type="match status" value="1"/>
</dbReference>
<dbReference type="EMBL" id="FWZT01000008">
    <property type="protein sequence ID" value="SMF25133.1"/>
    <property type="molecule type" value="Genomic_DNA"/>
</dbReference>
<dbReference type="AlphaFoldDB" id="A0A1Y6BST5"/>
<dbReference type="Gene3D" id="3.40.50.1390">
    <property type="entry name" value="Resolvase, N-terminal catalytic domain"/>
    <property type="match status" value="1"/>
</dbReference>